<accession>A0A2P2PLU9</accession>
<reference evidence="1" key="1">
    <citation type="submission" date="2018-02" db="EMBL/GenBank/DDBJ databases">
        <title>Rhizophora mucronata_Transcriptome.</title>
        <authorList>
            <person name="Meera S.P."/>
            <person name="Sreeshan A."/>
            <person name="Augustine A."/>
        </authorList>
    </citation>
    <scope>NUCLEOTIDE SEQUENCE</scope>
    <source>
        <tissue evidence="1">Leaf</tissue>
    </source>
</reference>
<proteinExistence type="predicted"/>
<dbReference type="EMBL" id="GGEC01075151">
    <property type="protein sequence ID" value="MBX55635.1"/>
    <property type="molecule type" value="Transcribed_RNA"/>
</dbReference>
<evidence type="ECO:0000313" key="1">
    <source>
        <dbReference type="EMBL" id="MBX55635.1"/>
    </source>
</evidence>
<sequence>MLWGDNDEMRFNKVMIV</sequence>
<organism evidence="1">
    <name type="scientific">Rhizophora mucronata</name>
    <name type="common">Asiatic mangrove</name>
    <dbReference type="NCBI Taxonomy" id="61149"/>
    <lineage>
        <taxon>Eukaryota</taxon>
        <taxon>Viridiplantae</taxon>
        <taxon>Streptophyta</taxon>
        <taxon>Embryophyta</taxon>
        <taxon>Tracheophyta</taxon>
        <taxon>Spermatophyta</taxon>
        <taxon>Magnoliopsida</taxon>
        <taxon>eudicotyledons</taxon>
        <taxon>Gunneridae</taxon>
        <taxon>Pentapetalae</taxon>
        <taxon>rosids</taxon>
        <taxon>fabids</taxon>
        <taxon>Malpighiales</taxon>
        <taxon>Rhizophoraceae</taxon>
        <taxon>Rhizophora</taxon>
    </lineage>
</organism>
<dbReference type="AlphaFoldDB" id="A0A2P2PLU9"/>
<protein>
    <submittedName>
        <fullName evidence="1">Uncharacterized protein</fullName>
    </submittedName>
</protein>
<name>A0A2P2PLU9_RHIMU</name>